<organism evidence="1 2">
    <name type="scientific">Fimbriimonas ginsengisoli Gsoil 348</name>
    <dbReference type="NCBI Taxonomy" id="661478"/>
    <lineage>
        <taxon>Bacteria</taxon>
        <taxon>Bacillati</taxon>
        <taxon>Armatimonadota</taxon>
        <taxon>Fimbriimonadia</taxon>
        <taxon>Fimbriimonadales</taxon>
        <taxon>Fimbriimonadaceae</taxon>
        <taxon>Fimbriimonas</taxon>
    </lineage>
</organism>
<dbReference type="EMBL" id="CP007139">
    <property type="protein sequence ID" value="AIE85116.1"/>
    <property type="molecule type" value="Genomic_DNA"/>
</dbReference>
<dbReference type="RefSeq" id="WP_025226290.1">
    <property type="nucleotide sequence ID" value="NZ_CP007139.1"/>
</dbReference>
<dbReference type="KEGG" id="fgi:OP10G_1748"/>
<reference evidence="1 2" key="1">
    <citation type="journal article" date="2014" name="PLoS ONE">
        <title>The first complete genome sequence of the class fimbriimonadia in the phylum armatimonadetes.</title>
        <authorList>
            <person name="Hu Z.Y."/>
            <person name="Wang Y.Z."/>
            <person name="Im W.T."/>
            <person name="Wang S.Y."/>
            <person name="Zhao G.P."/>
            <person name="Zheng H.J."/>
            <person name="Quan Z.X."/>
        </authorList>
    </citation>
    <scope>NUCLEOTIDE SEQUENCE [LARGE SCALE GENOMIC DNA]</scope>
    <source>
        <strain evidence="1">Gsoil 348</strain>
    </source>
</reference>
<sequence>MDETFRISGIEVRLTPTGEVWFQDRLLGRVGREERFGQWFWRAYDAETGEAVKRFLTSRPEAIQLLLLRSDLIDGIGF</sequence>
<dbReference type="AlphaFoldDB" id="A0A068NNV8"/>
<evidence type="ECO:0000313" key="1">
    <source>
        <dbReference type="EMBL" id="AIE85116.1"/>
    </source>
</evidence>
<dbReference type="HOGENOM" id="CLU_2616804_0_0_0"/>
<protein>
    <submittedName>
        <fullName evidence="1">Uncharacterized protein</fullName>
    </submittedName>
</protein>
<keyword evidence="2" id="KW-1185">Reference proteome</keyword>
<dbReference type="STRING" id="661478.OP10G_1748"/>
<evidence type="ECO:0000313" key="2">
    <source>
        <dbReference type="Proteomes" id="UP000027982"/>
    </source>
</evidence>
<dbReference type="Proteomes" id="UP000027982">
    <property type="component" value="Chromosome"/>
</dbReference>
<proteinExistence type="predicted"/>
<accession>A0A068NNV8</accession>
<gene>
    <name evidence="1" type="ORF">OP10G_1748</name>
</gene>
<name>A0A068NNV8_FIMGI</name>